<organism evidence="1 2">
    <name type="scientific">Halalkalibacterium halodurans (strain ATCC BAA-125 / DSM 18197 / FERM 7344 / JCM 9153 / C-125)</name>
    <name type="common">Bacillus halodurans</name>
    <dbReference type="NCBI Taxonomy" id="272558"/>
    <lineage>
        <taxon>Bacteria</taxon>
        <taxon>Bacillati</taxon>
        <taxon>Bacillota</taxon>
        <taxon>Bacilli</taxon>
        <taxon>Bacillales</taxon>
        <taxon>Bacillaceae</taxon>
        <taxon>Halalkalibacterium (ex Joshi et al. 2022)</taxon>
    </lineage>
</organism>
<sequence>MSEKGRALNDNKKQTNR</sequence>
<protein>
    <submittedName>
        <fullName evidence="1">BH3307 protein</fullName>
    </submittedName>
</protein>
<dbReference type="EMBL" id="BA000004">
    <property type="protein sequence ID" value="BAB07026.1"/>
    <property type="molecule type" value="Genomic_DNA"/>
</dbReference>
<dbReference type="Proteomes" id="UP000001258">
    <property type="component" value="Chromosome"/>
</dbReference>
<reference evidence="1 2" key="1">
    <citation type="journal article" date="2000" name="Nucleic Acids Res.">
        <title>Complete genome sequence of the alkaliphilic bacterium Bacillus halodurans and genomic sequence comparison with Bacillus subtilis.</title>
        <authorList>
            <person name="Takami H."/>
            <person name="Nakasone K."/>
            <person name="Takaki Y."/>
            <person name="Maeno G."/>
            <person name="Sasaki R."/>
            <person name="Masui N."/>
            <person name="Fuji F."/>
            <person name="Hirama C."/>
            <person name="Nakamura Y."/>
            <person name="Ogasawara N."/>
            <person name="Kuhara S."/>
            <person name="Horikoshi K."/>
        </authorList>
    </citation>
    <scope>NUCLEOTIDE SEQUENCE [LARGE SCALE GENOMIC DNA]</scope>
    <source>
        <strain evidence="2">ATCC BAA-125 / DSM 18197 / FERM 7344 / JCM 9153 / C-125</strain>
    </source>
</reference>
<dbReference type="HOGENOM" id="CLU_3431914_0_0_9"/>
<evidence type="ECO:0000313" key="1">
    <source>
        <dbReference type="EMBL" id="BAB07026.1"/>
    </source>
</evidence>
<dbReference type="AlphaFoldDB" id="Q9K7Q4"/>
<accession>Q9K7Q4</accession>
<name>Q9K7Q4_HALH5</name>
<dbReference type="KEGG" id="bha:BH3307"/>
<evidence type="ECO:0000313" key="2">
    <source>
        <dbReference type="Proteomes" id="UP000001258"/>
    </source>
</evidence>
<dbReference type="PIR" id="C84063">
    <property type="entry name" value="C84063"/>
</dbReference>
<dbReference type="STRING" id="272558.gene:10729219"/>
<proteinExistence type="predicted"/>
<keyword evidence="2" id="KW-1185">Reference proteome</keyword>
<gene>
    <name evidence="1" type="ordered locus">BH3307</name>
</gene>